<dbReference type="AlphaFoldDB" id="A0A6J6IFR1"/>
<dbReference type="InterPro" id="IPR002696">
    <property type="entry name" value="Membr_insert_effic_factor_YidD"/>
</dbReference>
<proteinExistence type="inferred from homology"/>
<dbReference type="EMBL" id="CAEZVD010000043">
    <property type="protein sequence ID" value="CAB4620698.1"/>
    <property type="molecule type" value="Genomic_DNA"/>
</dbReference>
<protein>
    <submittedName>
        <fullName evidence="1">Unannotated protein</fullName>
    </submittedName>
</protein>
<sequence length="98" mass="10927">MNLLYIIWLAPRNIVIGFLKLYRKLISPLYGDVCRYYPSCSAYGLGQIQQRGVVAGAVLTAARILRCNPWSQGGVDEVKPGFGFFRVTEKGYVVPKKG</sequence>
<dbReference type="NCBIfam" id="TIGR00278">
    <property type="entry name" value="membrane protein insertion efficiency factor YidD"/>
    <property type="match status" value="1"/>
</dbReference>
<name>A0A6J6IFR1_9ZZZZ</name>
<organism evidence="1">
    <name type="scientific">freshwater metagenome</name>
    <dbReference type="NCBI Taxonomy" id="449393"/>
    <lineage>
        <taxon>unclassified sequences</taxon>
        <taxon>metagenomes</taxon>
        <taxon>ecological metagenomes</taxon>
    </lineage>
</organism>
<dbReference type="Pfam" id="PF01809">
    <property type="entry name" value="YidD"/>
    <property type="match status" value="1"/>
</dbReference>
<dbReference type="SMART" id="SM01234">
    <property type="entry name" value="Haemolytic"/>
    <property type="match status" value="1"/>
</dbReference>
<dbReference type="PANTHER" id="PTHR33383">
    <property type="entry name" value="MEMBRANE PROTEIN INSERTION EFFICIENCY FACTOR-RELATED"/>
    <property type="match status" value="1"/>
</dbReference>
<gene>
    <name evidence="1" type="ORF">UFOPK1909_00543</name>
</gene>
<evidence type="ECO:0000313" key="1">
    <source>
        <dbReference type="EMBL" id="CAB4620698.1"/>
    </source>
</evidence>
<dbReference type="HAMAP" id="MF_00386">
    <property type="entry name" value="UPF0161_YidD"/>
    <property type="match status" value="1"/>
</dbReference>
<accession>A0A6J6IFR1</accession>
<reference evidence="1" key="1">
    <citation type="submission" date="2020-05" db="EMBL/GenBank/DDBJ databases">
        <authorList>
            <person name="Chiriac C."/>
            <person name="Salcher M."/>
            <person name="Ghai R."/>
            <person name="Kavagutti S V."/>
        </authorList>
    </citation>
    <scope>NUCLEOTIDE SEQUENCE</scope>
</reference>
<dbReference type="PANTHER" id="PTHR33383:SF1">
    <property type="entry name" value="MEMBRANE PROTEIN INSERTION EFFICIENCY FACTOR-RELATED"/>
    <property type="match status" value="1"/>
</dbReference>